<evidence type="ECO:0000313" key="2">
    <source>
        <dbReference type="EMBL" id="CRX37710.1"/>
    </source>
</evidence>
<gene>
    <name evidence="2" type="ORF">ELAC_0349</name>
</gene>
<keyword evidence="3" id="KW-1185">Reference proteome</keyword>
<sequence>MTTQKIDVAHTFKTSPAVKKKEPQKEKAPASGRWQEVEERRSAPKSPLVKEEKPAAKKKERLMASEKRERAFQEMKEQSPFDLFTSMQSKTIQSMKAEVAVDEPEYSEETDSVELESAEGLFASDETKEEEETKAATPLVNLIPVGQEALYQPTQSLNNHVSSTASPVANASFQNMKLLQFAEKLVKKITAMKQGGRTEITLTLKNMSLFNGGILKVVEHDSARGQYNLTFTNLNPKAHALVLGTDATRILRESMEAKGLTFHIITASTEIEPLSTYSSSFKEEKERRDEKSEDADQETA</sequence>
<organism evidence="2 3">
    <name type="scientific">Estrella lausannensis</name>
    <dbReference type="NCBI Taxonomy" id="483423"/>
    <lineage>
        <taxon>Bacteria</taxon>
        <taxon>Pseudomonadati</taxon>
        <taxon>Chlamydiota</taxon>
        <taxon>Chlamydiia</taxon>
        <taxon>Parachlamydiales</taxon>
        <taxon>Candidatus Criblamydiaceae</taxon>
        <taxon>Estrella</taxon>
    </lineage>
</organism>
<name>A0A0H5E3B4_9BACT</name>
<dbReference type="RefSeq" id="WP_098037570.1">
    <property type="nucleotide sequence ID" value="NZ_CWGJ01000006.1"/>
</dbReference>
<feature type="region of interest" description="Disordered" evidence="1">
    <location>
        <begin position="276"/>
        <end position="300"/>
    </location>
</feature>
<evidence type="ECO:0000256" key="1">
    <source>
        <dbReference type="SAM" id="MobiDB-lite"/>
    </source>
</evidence>
<feature type="compositionally biased region" description="Basic and acidic residues" evidence="1">
    <location>
        <begin position="281"/>
        <end position="291"/>
    </location>
</feature>
<protein>
    <submittedName>
        <fullName evidence="2">Uncharacterized protein</fullName>
    </submittedName>
</protein>
<proteinExistence type="predicted"/>
<dbReference type="AlphaFoldDB" id="A0A0H5E3B4"/>
<dbReference type="EMBL" id="CWGJ01000006">
    <property type="protein sequence ID" value="CRX37710.1"/>
    <property type="molecule type" value="Genomic_DNA"/>
</dbReference>
<evidence type="ECO:0000313" key="3">
    <source>
        <dbReference type="Proteomes" id="UP000220251"/>
    </source>
</evidence>
<dbReference type="Proteomes" id="UP000220251">
    <property type="component" value="Unassembled WGS sequence"/>
</dbReference>
<feature type="region of interest" description="Disordered" evidence="1">
    <location>
        <begin position="1"/>
        <end position="80"/>
    </location>
</feature>
<feature type="compositionally biased region" description="Basic and acidic residues" evidence="1">
    <location>
        <begin position="35"/>
        <end position="79"/>
    </location>
</feature>
<feature type="compositionally biased region" description="Basic and acidic residues" evidence="1">
    <location>
        <begin position="19"/>
        <end position="28"/>
    </location>
</feature>
<accession>A0A0H5E3B4</accession>
<reference evidence="3" key="1">
    <citation type="submission" date="2015-06" db="EMBL/GenBank/DDBJ databases">
        <authorList>
            <person name="Bertelli C."/>
        </authorList>
    </citation>
    <scope>NUCLEOTIDE SEQUENCE [LARGE SCALE GENOMIC DNA]</scope>
    <source>
        <strain evidence="3">CRIB-30</strain>
    </source>
</reference>